<dbReference type="SUPFAM" id="SSF46785">
    <property type="entry name" value="Winged helix' DNA-binding domain"/>
    <property type="match status" value="1"/>
</dbReference>
<keyword evidence="1" id="KW-0808">Transferase</keyword>
<dbReference type="Pfam" id="PF00583">
    <property type="entry name" value="Acetyltransf_1"/>
    <property type="match status" value="1"/>
</dbReference>
<evidence type="ECO:0000256" key="1">
    <source>
        <dbReference type="ARBA" id="ARBA00022679"/>
    </source>
</evidence>
<dbReference type="PANTHER" id="PTHR13947">
    <property type="entry name" value="GNAT FAMILY N-ACETYLTRANSFERASE"/>
    <property type="match status" value="1"/>
</dbReference>
<dbReference type="PROSITE" id="PS50995">
    <property type="entry name" value="HTH_MARR_2"/>
    <property type="match status" value="1"/>
</dbReference>
<dbReference type="Pfam" id="PF12802">
    <property type="entry name" value="MarR_2"/>
    <property type="match status" value="1"/>
</dbReference>
<evidence type="ECO:0000313" key="4">
    <source>
        <dbReference type="EMBL" id="KGD72154.1"/>
    </source>
</evidence>
<dbReference type="InterPro" id="IPR000835">
    <property type="entry name" value="HTH_MarR-typ"/>
</dbReference>
<accession>A0A095T6K1</accession>
<dbReference type="STRING" id="642227.HA49_15430"/>
<dbReference type="EMBL" id="JPKR02000003">
    <property type="protein sequence ID" value="KGD72154.1"/>
    <property type="molecule type" value="Genomic_DNA"/>
</dbReference>
<dbReference type="GO" id="GO:0008080">
    <property type="term" value="F:N-acetyltransferase activity"/>
    <property type="evidence" value="ECO:0007669"/>
    <property type="project" value="InterPro"/>
</dbReference>
<dbReference type="AlphaFoldDB" id="A0A095T6K1"/>
<proteinExistence type="predicted"/>
<dbReference type="InterPro" id="IPR000182">
    <property type="entry name" value="GNAT_dom"/>
</dbReference>
<dbReference type="Proteomes" id="UP000029577">
    <property type="component" value="Unassembled WGS sequence"/>
</dbReference>
<sequence>MDNQQVRQYRALLRDMVRELGMLSRKTSGTELSPLQSHILIELNRQPAGGTELAARLCVDKASMSRTLRTLSEAGYLLKVSSQLDGRASTFSLTEAGRERLLMLEANADRFTEEALASSSAQEIDDFFSTISRFSGCLRNARRQREAGVVFRPIESRDNATIAELIRNSFRDNKIDHLEGVSMHDPELDCLSEVYQRSDSGYWVAEANGKIVGGGGLAPLPGASGVCELQKLYFSREVKGMGLGRRMIAFVLAEAKKREYQACYLETLDELKDAVGLYKAFGFTSLSRPMGNTGHNSCGIWMIKHL</sequence>
<dbReference type="eggNOG" id="COG1846">
    <property type="taxonomic scope" value="Bacteria"/>
</dbReference>
<dbReference type="SMART" id="SM00347">
    <property type="entry name" value="HTH_MARR"/>
    <property type="match status" value="1"/>
</dbReference>
<feature type="domain" description="HTH marR-type" evidence="2">
    <location>
        <begin position="1"/>
        <end position="136"/>
    </location>
</feature>
<keyword evidence="5" id="KW-1185">Reference proteome</keyword>
<organism evidence="4 5">
    <name type="scientific">Tatumella morbirosei</name>
    <dbReference type="NCBI Taxonomy" id="642227"/>
    <lineage>
        <taxon>Bacteria</taxon>
        <taxon>Pseudomonadati</taxon>
        <taxon>Pseudomonadota</taxon>
        <taxon>Gammaproteobacteria</taxon>
        <taxon>Enterobacterales</taxon>
        <taxon>Erwiniaceae</taxon>
        <taxon>Tatumella</taxon>
    </lineage>
</organism>
<name>A0A095T6K1_9GAMM</name>
<dbReference type="CDD" id="cd04301">
    <property type="entry name" value="NAT_SF"/>
    <property type="match status" value="1"/>
</dbReference>
<dbReference type="InterPro" id="IPR050769">
    <property type="entry name" value="NAT_camello-type"/>
</dbReference>
<dbReference type="RefSeq" id="WP_038021452.1">
    <property type="nucleotide sequence ID" value="NZ_JPKR02000003.1"/>
</dbReference>
<feature type="domain" description="N-acetyltransferase" evidence="3">
    <location>
        <begin position="149"/>
        <end position="306"/>
    </location>
</feature>
<dbReference type="Gene3D" id="1.10.10.10">
    <property type="entry name" value="Winged helix-like DNA-binding domain superfamily/Winged helix DNA-binding domain"/>
    <property type="match status" value="1"/>
</dbReference>
<dbReference type="SUPFAM" id="SSF55729">
    <property type="entry name" value="Acyl-CoA N-acyltransferases (Nat)"/>
    <property type="match status" value="1"/>
</dbReference>
<comment type="caution">
    <text evidence="4">The sequence shown here is derived from an EMBL/GenBank/DDBJ whole genome shotgun (WGS) entry which is preliminary data.</text>
</comment>
<evidence type="ECO:0000259" key="3">
    <source>
        <dbReference type="PROSITE" id="PS51186"/>
    </source>
</evidence>
<evidence type="ECO:0000259" key="2">
    <source>
        <dbReference type="PROSITE" id="PS50995"/>
    </source>
</evidence>
<protein>
    <submittedName>
        <fullName evidence="4">MarR family transcriptional regulator</fullName>
    </submittedName>
</protein>
<gene>
    <name evidence="4" type="ORF">HA49_15430</name>
</gene>
<dbReference type="InterPro" id="IPR036390">
    <property type="entry name" value="WH_DNA-bd_sf"/>
</dbReference>
<reference evidence="4" key="1">
    <citation type="submission" date="2014-12" db="EMBL/GenBank/DDBJ databases">
        <title>The draft genome of the Tatumella morbirosei type strain, LMG23360T isolated from pineapple rot.</title>
        <authorList>
            <person name="Smits T.H."/>
            <person name="Palmer M."/>
            <person name="Venter S.N."/>
            <person name="Duffy B."/>
            <person name="Steenkamp E.T."/>
            <person name="Chan W.Y."/>
            <person name="Coutinho T.A."/>
            <person name="Coetzee M.P."/>
            <person name="De Maayer P."/>
        </authorList>
    </citation>
    <scope>NUCLEOTIDE SEQUENCE [LARGE SCALE GENOMIC DNA]</scope>
    <source>
        <strain evidence="4">LMG 23360</strain>
    </source>
</reference>
<dbReference type="InterPro" id="IPR036388">
    <property type="entry name" value="WH-like_DNA-bd_sf"/>
</dbReference>
<dbReference type="GO" id="GO:0003700">
    <property type="term" value="F:DNA-binding transcription factor activity"/>
    <property type="evidence" value="ECO:0007669"/>
    <property type="project" value="InterPro"/>
</dbReference>
<dbReference type="Gene3D" id="3.40.630.30">
    <property type="match status" value="1"/>
</dbReference>
<dbReference type="PANTHER" id="PTHR13947:SF37">
    <property type="entry name" value="LD18367P"/>
    <property type="match status" value="1"/>
</dbReference>
<evidence type="ECO:0000313" key="5">
    <source>
        <dbReference type="Proteomes" id="UP000029577"/>
    </source>
</evidence>
<dbReference type="InterPro" id="IPR016181">
    <property type="entry name" value="Acyl_CoA_acyltransferase"/>
</dbReference>
<dbReference type="PROSITE" id="PS51186">
    <property type="entry name" value="GNAT"/>
    <property type="match status" value="1"/>
</dbReference>